<evidence type="ECO:0000256" key="4">
    <source>
        <dbReference type="ARBA" id="ARBA00022670"/>
    </source>
</evidence>
<reference evidence="13" key="1">
    <citation type="submission" date="2020-10" db="EMBL/GenBank/DDBJ databases">
        <authorList>
            <person name="Gilroy R."/>
        </authorList>
    </citation>
    <scope>NUCLEOTIDE SEQUENCE</scope>
    <source>
        <strain evidence="13">6919</strain>
    </source>
</reference>
<dbReference type="GO" id="GO:0006508">
    <property type="term" value="P:proteolysis"/>
    <property type="evidence" value="ECO:0007669"/>
    <property type="project" value="UniProtKB-KW"/>
</dbReference>
<evidence type="ECO:0000256" key="10">
    <source>
        <dbReference type="ARBA" id="ARBA00023049"/>
    </source>
</evidence>
<dbReference type="Proteomes" id="UP000823598">
    <property type="component" value="Unassembled WGS sequence"/>
</dbReference>
<comment type="subcellular location">
    <subcellularLocation>
        <location evidence="3">Membrane</location>
        <topology evidence="3">Single-pass type I membrane protein</topology>
    </subcellularLocation>
</comment>
<evidence type="ECO:0000256" key="9">
    <source>
        <dbReference type="ARBA" id="ARBA00022989"/>
    </source>
</evidence>
<dbReference type="PANTHER" id="PTHR31120:SF6">
    <property type="entry name" value="METALLOPROTEASE TIKI HOMOLOG"/>
    <property type="match status" value="1"/>
</dbReference>
<keyword evidence="6" id="KW-0479">Metal-binding</keyword>
<keyword evidence="7" id="KW-0732">Signal</keyword>
<evidence type="ECO:0000256" key="8">
    <source>
        <dbReference type="ARBA" id="ARBA00022801"/>
    </source>
</evidence>
<dbReference type="InterPro" id="IPR040230">
    <property type="entry name" value="TIKI1/2-like"/>
</dbReference>
<name>A0A9D9IPC0_9BACT</name>
<dbReference type="AlphaFoldDB" id="A0A9D9IPC0"/>
<organism evidence="13 14">
    <name type="scientific">Candidatus Limisoma faecipullorum</name>
    <dbReference type="NCBI Taxonomy" id="2840854"/>
    <lineage>
        <taxon>Bacteria</taxon>
        <taxon>Pseudomonadati</taxon>
        <taxon>Bacteroidota</taxon>
        <taxon>Bacteroidia</taxon>
        <taxon>Bacteroidales</taxon>
        <taxon>Candidatus Limisoma</taxon>
    </lineage>
</organism>
<reference evidence="13" key="2">
    <citation type="journal article" date="2021" name="PeerJ">
        <title>Extensive microbial diversity within the chicken gut microbiome revealed by metagenomics and culture.</title>
        <authorList>
            <person name="Gilroy R."/>
            <person name="Ravi A."/>
            <person name="Getino M."/>
            <person name="Pursley I."/>
            <person name="Horton D.L."/>
            <person name="Alikhan N.F."/>
            <person name="Baker D."/>
            <person name="Gharbi K."/>
            <person name="Hall N."/>
            <person name="Watson M."/>
            <person name="Adriaenssens E.M."/>
            <person name="Foster-Nyarko E."/>
            <person name="Jarju S."/>
            <person name="Secka A."/>
            <person name="Antonio M."/>
            <person name="Oren A."/>
            <person name="Chaudhuri R.R."/>
            <person name="La Ragione R."/>
            <person name="Hildebrand F."/>
            <person name="Pallen M.J."/>
        </authorList>
    </citation>
    <scope>NUCLEOTIDE SEQUENCE</scope>
    <source>
        <strain evidence="13">6919</strain>
    </source>
</reference>
<keyword evidence="4" id="KW-0645">Protease</keyword>
<protein>
    <submittedName>
        <fullName evidence="13">TraB/GumN family protein</fullName>
    </submittedName>
</protein>
<comment type="cofactor">
    <cofactor evidence="2">
        <name>Co(2+)</name>
        <dbReference type="ChEBI" id="CHEBI:48828"/>
    </cofactor>
</comment>
<evidence type="ECO:0000256" key="7">
    <source>
        <dbReference type="ARBA" id="ARBA00022729"/>
    </source>
</evidence>
<proteinExistence type="predicted"/>
<evidence type="ECO:0000313" key="14">
    <source>
        <dbReference type="Proteomes" id="UP000823598"/>
    </source>
</evidence>
<gene>
    <name evidence="13" type="ORF">IAB88_06255</name>
</gene>
<dbReference type="PANTHER" id="PTHR31120">
    <property type="entry name" value="METALLOPROTEASE TIKI"/>
    <property type="match status" value="1"/>
</dbReference>
<accession>A0A9D9IPC0</accession>
<evidence type="ECO:0000313" key="13">
    <source>
        <dbReference type="EMBL" id="MBO8476579.1"/>
    </source>
</evidence>
<evidence type="ECO:0000256" key="1">
    <source>
        <dbReference type="ARBA" id="ARBA00001936"/>
    </source>
</evidence>
<dbReference type="GO" id="GO:0004222">
    <property type="term" value="F:metalloendopeptidase activity"/>
    <property type="evidence" value="ECO:0007669"/>
    <property type="project" value="TreeGrafter"/>
</dbReference>
<evidence type="ECO:0000256" key="2">
    <source>
        <dbReference type="ARBA" id="ARBA00001941"/>
    </source>
</evidence>
<dbReference type="Pfam" id="PF01963">
    <property type="entry name" value="TraB_PrgY_gumN"/>
    <property type="match status" value="1"/>
</dbReference>
<evidence type="ECO:0000256" key="5">
    <source>
        <dbReference type="ARBA" id="ARBA00022692"/>
    </source>
</evidence>
<evidence type="ECO:0000256" key="12">
    <source>
        <dbReference type="ARBA" id="ARBA00023180"/>
    </source>
</evidence>
<keyword evidence="12" id="KW-0325">Glycoprotein</keyword>
<comment type="caution">
    <text evidence="13">The sequence shown here is derived from an EMBL/GenBank/DDBJ whole genome shotgun (WGS) entry which is preliminary data.</text>
</comment>
<keyword evidence="8" id="KW-0378">Hydrolase</keyword>
<dbReference type="GO" id="GO:0046872">
    <property type="term" value="F:metal ion binding"/>
    <property type="evidence" value="ECO:0007669"/>
    <property type="project" value="UniProtKB-KW"/>
</dbReference>
<keyword evidence="5" id="KW-0812">Transmembrane</keyword>
<keyword evidence="10" id="KW-0482">Metalloprotease</keyword>
<dbReference type="InterPro" id="IPR002816">
    <property type="entry name" value="TraB/PrgY/GumN_fam"/>
</dbReference>
<comment type="cofactor">
    <cofactor evidence="1">
        <name>Mn(2+)</name>
        <dbReference type="ChEBI" id="CHEBI:29035"/>
    </cofactor>
</comment>
<evidence type="ECO:0000256" key="6">
    <source>
        <dbReference type="ARBA" id="ARBA00022723"/>
    </source>
</evidence>
<dbReference type="GO" id="GO:0016020">
    <property type="term" value="C:membrane"/>
    <property type="evidence" value="ECO:0007669"/>
    <property type="project" value="UniProtKB-SubCell"/>
</dbReference>
<dbReference type="CDD" id="cd14789">
    <property type="entry name" value="Tiki"/>
    <property type="match status" value="1"/>
</dbReference>
<dbReference type="GO" id="GO:0030178">
    <property type="term" value="P:negative regulation of Wnt signaling pathway"/>
    <property type="evidence" value="ECO:0007669"/>
    <property type="project" value="InterPro"/>
</dbReference>
<keyword evidence="11" id="KW-0472">Membrane</keyword>
<dbReference type="EMBL" id="JADIMC010000068">
    <property type="protein sequence ID" value="MBO8476579.1"/>
    <property type="molecule type" value="Genomic_DNA"/>
</dbReference>
<evidence type="ECO:0000256" key="3">
    <source>
        <dbReference type="ARBA" id="ARBA00004479"/>
    </source>
</evidence>
<sequence>MNRFLTLFICLFLAVSSSAQLLWRISGRDLEKPSYLFGTYHLASLSVLDSIEGVMPAIRSVDKVYGEVVASDMLDSDTLVSVAQRLILPGDTELADLLAPQEFSIVEAFLNENLGLSLADINMAKMFPVALTNQITVFAAAKGIPGYNPSNPLDAGIQVLAKQLGKDVGGLESVSFQMDLMVSQPLKRQAEQLVCTVESFDSLVVQSKRLTDAYYSQDLLLIEALMIGDGVDSACDYTQEEKDAIINERNKAWLRKMPGIMESGSTLFAVGAGHLAGSDGLIALLVDAGYDVEPVEKLTNERMQ</sequence>
<keyword evidence="9" id="KW-1133">Transmembrane helix</keyword>
<evidence type="ECO:0000256" key="11">
    <source>
        <dbReference type="ARBA" id="ARBA00023136"/>
    </source>
</evidence>